<feature type="region of interest" description="Disordered" evidence="10">
    <location>
        <begin position="1"/>
        <end position="30"/>
    </location>
</feature>
<dbReference type="GO" id="GO:0031047">
    <property type="term" value="P:regulatory ncRNA-mediated gene silencing"/>
    <property type="evidence" value="ECO:0007669"/>
    <property type="project" value="UniProtKB-KW"/>
</dbReference>
<dbReference type="EMBL" id="BX284604">
    <property type="protein sequence ID" value="CAB70231.2"/>
    <property type="molecule type" value="Genomic_DNA"/>
</dbReference>
<dbReference type="Pfam" id="PF10155">
    <property type="entry name" value="CNOT11"/>
    <property type="match status" value="1"/>
</dbReference>
<dbReference type="ExpressionAtlas" id="Q9NA34">
    <property type="expression patterns" value="baseline and differential"/>
</dbReference>
<evidence type="ECO:0000313" key="11">
    <source>
        <dbReference type="EMBL" id="CAB70231.2"/>
    </source>
</evidence>
<dbReference type="PANTHER" id="PTHR15975:SF0">
    <property type="entry name" value="CCR4-NOT TRANSCRIPTION COMPLEX SUBUNIT 11"/>
    <property type="match status" value="1"/>
</dbReference>
<protein>
    <recommendedName>
        <fullName evidence="4">CCR4-NOT transcription complex subunit 11</fullName>
    </recommendedName>
</protein>
<dbReference type="GO" id="GO:0005634">
    <property type="term" value="C:nucleus"/>
    <property type="evidence" value="ECO:0007669"/>
    <property type="project" value="UniProtKB-SubCell"/>
</dbReference>
<feature type="region of interest" description="Disordered" evidence="10">
    <location>
        <begin position="331"/>
        <end position="350"/>
    </location>
</feature>
<feature type="compositionally biased region" description="Low complexity" evidence="10">
    <location>
        <begin position="571"/>
        <end position="597"/>
    </location>
</feature>
<accession>Q9NA34</accession>
<evidence type="ECO:0000256" key="2">
    <source>
        <dbReference type="ARBA" id="ARBA00004496"/>
    </source>
</evidence>
<keyword evidence="8" id="KW-0804">Transcription</keyword>
<dbReference type="GeneID" id="178432"/>
<evidence type="ECO:0000256" key="10">
    <source>
        <dbReference type="SAM" id="MobiDB-lite"/>
    </source>
</evidence>
<keyword evidence="7" id="KW-0943">RNA-mediated gene silencing</keyword>
<comment type="subcellular location">
    <subcellularLocation>
        <location evidence="2">Cytoplasm</location>
    </subcellularLocation>
    <subcellularLocation>
        <location evidence="1">Nucleus</location>
    </subcellularLocation>
</comment>
<dbReference type="GO" id="GO:0032968">
    <property type="term" value="P:positive regulation of transcription elongation by RNA polymerase II"/>
    <property type="evidence" value="ECO:0000303"/>
    <property type="project" value="ComplexPortal"/>
</dbReference>
<evidence type="ECO:0000256" key="8">
    <source>
        <dbReference type="ARBA" id="ARBA00023163"/>
    </source>
</evidence>
<dbReference type="GO" id="GO:0000289">
    <property type="term" value="P:nuclear-transcribed mRNA poly(A) tail shortening"/>
    <property type="evidence" value="ECO:0000303"/>
    <property type="project" value="ComplexPortal"/>
</dbReference>
<feature type="compositionally biased region" description="Basic and acidic residues" evidence="10">
    <location>
        <begin position="21"/>
        <end position="30"/>
    </location>
</feature>
<evidence type="ECO:0000256" key="4">
    <source>
        <dbReference type="ARBA" id="ARBA00014872"/>
    </source>
</evidence>
<feature type="compositionally biased region" description="Low complexity" evidence="10">
    <location>
        <begin position="334"/>
        <end position="348"/>
    </location>
</feature>
<keyword evidence="12" id="KW-1185">Reference proteome</keyword>
<dbReference type="AlphaFoldDB" id="Q9NA34"/>
<evidence type="ECO:0000313" key="12">
    <source>
        <dbReference type="Proteomes" id="UP000001940"/>
    </source>
</evidence>
<comment type="similarity">
    <text evidence="3">Belongs to the CNOT11 family.</text>
</comment>
<dbReference type="GO" id="GO:0030015">
    <property type="term" value="C:CCR4-NOT core complex"/>
    <property type="evidence" value="ECO:0000303"/>
    <property type="project" value="ComplexPortal"/>
</dbReference>
<organism evidence="11 12">
    <name type="scientific">Caenorhabditis elegans</name>
    <dbReference type="NCBI Taxonomy" id="6239"/>
    <lineage>
        <taxon>Eukaryota</taxon>
        <taxon>Metazoa</taxon>
        <taxon>Ecdysozoa</taxon>
        <taxon>Nematoda</taxon>
        <taxon>Chromadorea</taxon>
        <taxon>Rhabditida</taxon>
        <taxon>Rhabditina</taxon>
        <taxon>Rhabditomorpha</taxon>
        <taxon>Rhabditoidea</taxon>
        <taxon>Rhabditidae</taxon>
        <taxon>Peloderinae</taxon>
        <taxon>Caenorhabditis</taxon>
    </lineage>
</organism>
<evidence type="ECO:0007829" key="14">
    <source>
        <dbReference type="PeptideAtlas" id="Q9NA34"/>
    </source>
</evidence>
<proteinExistence type="evidence at protein level"/>
<evidence type="ECO:0000256" key="9">
    <source>
        <dbReference type="ARBA" id="ARBA00023242"/>
    </source>
</evidence>
<dbReference type="STRING" id="6239.Y73F8A.25a.1"/>
<evidence type="ECO:0000313" key="13">
    <source>
        <dbReference type="WormBase" id="Y73F8A.25a"/>
    </source>
</evidence>
<gene>
    <name evidence="11 13" type="primary">ntl-11</name>
    <name evidence="11" type="ORF">CELE_Y73F8A.25</name>
    <name evidence="13" type="ORF">Y73F8A.25</name>
</gene>
<reference evidence="11 12" key="1">
    <citation type="journal article" date="1998" name="Science">
        <title>Genome sequence of the nematode C. elegans: a platform for investigating biology.</title>
        <authorList>
            <consortium name="The C. elegans sequencing consortium"/>
            <person name="Sulson J.E."/>
            <person name="Waterston R."/>
        </authorList>
    </citation>
    <scope>NUCLEOTIDE SEQUENCE [LARGE SCALE GENOMIC DNA]</scope>
    <source>
        <strain evidence="11 12">Bristol N2</strain>
    </source>
</reference>
<dbReference type="RefSeq" id="NP_502860.2">
    <property type="nucleotide sequence ID" value="NM_070459.4"/>
</dbReference>
<dbReference type="OMA" id="EANTDHW"/>
<dbReference type="AGR" id="WB:WBGene00013530"/>
<dbReference type="CTD" id="178432"/>
<feature type="compositionally biased region" description="Basic residues" evidence="10">
    <location>
        <begin position="1"/>
        <end position="10"/>
    </location>
</feature>
<keyword evidence="9" id="KW-0539">Nucleus</keyword>
<keyword evidence="5" id="KW-0963">Cytoplasm</keyword>
<keyword evidence="6" id="KW-0805">Transcription regulation</keyword>
<dbReference type="PANTHER" id="PTHR15975">
    <property type="entry name" value="CCR4-NOT TRANSCRIPTION COMPLEX SUBUNIT 11"/>
    <property type="match status" value="1"/>
</dbReference>
<dbReference type="OrthoDB" id="10265389at2759"/>
<evidence type="ECO:0000256" key="5">
    <source>
        <dbReference type="ARBA" id="ARBA00022490"/>
    </source>
</evidence>
<dbReference type="Proteomes" id="UP000001940">
    <property type="component" value="Chromosome IV"/>
</dbReference>
<dbReference type="UCSC" id="Y73F8A.25b">
    <property type="organism name" value="c. elegans"/>
</dbReference>
<dbReference type="GO" id="GO:0005737">
    <property type="term" value="C:cytoplasm"/>
    <property type="evidence" value="ECO:0007669"/>
    <property type="project" value="UniProtKB-SubCell"/>
</dbReference>
<name>Q9NA34_CAEEL</name>
<dbReference type="PaxDb" id="6239-Y73F8A.25a"/>
<dbReference type="WormBase" id="Y73F8A.25a">
    <property type="protein sequence ID" value="CE32999"/>
    <property type="gene ID" value="WBGene00013530"/>
    <property type="gene designation" value="ntl-11"/>
</dbReference>
<keyword evidence="14" id="KW-1267">Proteomics identification</keyword>
<dbReference type="FunCoup" id="Q9NA34">
    <property type="interactions" value="1402"/>
</dbReference>
<evidence type="ECO:0000256" key="6">
    <source>
        <dbReference type="ARBA" id="ARBA00023015"/>
    </source>
</evidence>
<dbReference type="PeptideAtlas" id="Q9NA34"/>
<feature type="region of interest" description="Disordered" evidence="10">
    <location>
        <begin position="560"/>
        <end position="608"/>
    </location>
</feature>
<dbReference type="GO" id="GO:0030014">
    <property type="term" value="C:CCR4-NOT complex"/>
    <property type="evidence" value="ECO:0000318"/>
    <property type="project" value="GO_Central"/>
</dbReference>
<evidence type="ECO:0000256" key="3">
    <source>
        <dbReference type="ARBA" id="ARBA00008030"/>
    </source>
</evidence>
<dbReference type="InParanoid" id="Q9NA34"/>
<dbReference type="eggNOG" id="KOG4508">
    <property type="taxonomic scope" value="Eukaryota"/>
</dbReference>
<evidence type="ECO:0000256" key="7">
    <source>
        <dbReference type="ARBA" id="ARBA00023158"/>
    </source>
</evidence>
<dbReference type="ComplexPortal" id="CPX-634">
    <property type="entry name" value="Ccr4-Not complex"/>
</dbReference>
<dbReference type="Bgee" id="WBGene00013530">
    <property type="expression patterns" value="Expressed in germ line (C elegans) and 4 other cell types or tissues"/>
</dbReference>
<sequence length="640" mass="71985">MTKKKAKKNQKTGAAAAPPHESQKKEKENDFEMLEDIKRDEDLFFSETDISNISNFIRTTNKSFNSLGNTFVEQFTNRCSLAIFQALATCFEIHSEERDDVIRRLNIIYIVWRLPDLEPELRPKPPKNLSDVYSHPYATFLFAAEQIEHRIEAMLARIIVSNNINQVEKLTAPDFIQKAAAGGLTVVVEGIDRTGFVDWCEANTDHWPEVHDSVVPLPKAMRELGCERKDYESGMAEAFYPIMHNAPTQLPPRMEALEQEDPIIREWRLKVDPENTSATPVIYSMCSGDKMQEELMQAFDELEPTIAEYQSDLIAGMTAPELEELNKQIDCDDQMSQSSDSAPPSEVSSDLELDTALDIRDGMTMPLVDLKDEVIEGCVDRILDGTTLTTSKSDMMIQFVRTALITHPQYDRLLQASVLDENIISFIRTNVKFAGAFLVRNALSEQDTCLLFKRYMRLCEGVNSTVHSLETVLKLSKEFIEHDKLTQEHREVVLAFVRHTIRTCEGDRTVRLVAMLVKKLLRERVLNVEDIAADVKPFTLKYTDNRECTALYQSMINMQNGGGGGGQENMTTSTTTTTTTTKSSSPNSLSTTTTTTSHNPGASATTTTTTVVKTCGPATFKQTSRKVVLQFKNPSQNAHF</sequence>
<dbReference type="InterPro" id="IPR019312">
    <property type="entry name" value="CNOT11"/>
</dbReference>
<evidence type="ECO:0000256" key="1">
    <source>
        <dbReference type="ARBA" id="ARBA00004123"/>
    </source>
</evidence>